<gene>
    <name evidence="1" type="ORF">SAMN05216233_12647</name>
</gene>
<accession>A0A1G5JA16</accession>
<evidence type="ECO:0000313" key="1">
    <source>
        <dbReference type="EMBL" id="SCY84761.1"/>
    </source>
</evidence>
<dbReference type="RefSeq" id="WP_092215092.1">
    <property type="nucleotide sequence ID" value="NZ_FMUX01000026.1"/>
</dbReference>
<dbReference type="Proteomes" id="UP000198870">
    <property type="component" value="Unassembled WGS sequence"/>
</dbReference>
<dbReference type="OrthoDB" id="5420067at2"/>
<dbReference type="STRING" id="419481.SAMN05216233_12647"/>
<sequence length="175" mass="19817">MGQFREVRSGRRVFQKLYITLMLWFVGRAIVAASKVDEDVKREFEALPDGLTFSLGVLPSGPRMVVRKEVGGKVRYLGQGKGETIDLDMTIKHMQAFFMIFSFQESTPTANARARLYVDGGVPEACAVVRVLDIVQVYLLPKFIAKLAVKRYPCWSWSRHLLGRSKVYLRTVTGI</sequence>
<keyword evidence="2" id="KW-1185">Reference proteome</keyword>
<organism evidence="1 2">
    <name type="scientific">Desulfoluna spongiiphila</name>
    <dbReference type="NCBI Taxonomy" id="419481"/>
    <lineage>
        <taxon>Bacteria</taxon>
        <taxon>Pseudomonadati</taxon>
        <taxon>Thermodesulfobacteriota</taxon>
        <taxon>Desulfobacteria</taxon>
        <taxon>Desulfobacterales</taxon>
        <taxon>Desulfolunaceae</taxon>
        <taxon>Desulfoluna</taxon>
    </lineage>
</organism>
<proteinExistence type="predicted"/>
<evidence type="ECO:0000313" key="2">
    <source>
        <dbReference type="Proteomes" id="UP000198870"/>
    </source>
</evidence>
<dbReference type="EMBL" id="FMUX01000026">
    <property type="protein sequence ID" value="SCY84761.1"/>
    <property type="molecule type" value="Genomic_DNA"/>
</dbReference>
<reference evidence="1 2" key="1">
    <citation type="submission" date="2016-10" db="EMBL/GenBank/DDBJ databases">
        <authorList>
            <person name="de Groot N.N."/>
        </authorList>
    </citation>
    <scope>NUCLEOTIDE SEQUENCE [LARGE SCALE GENOMIC DNA]</scope>
    <source>
        <strain evidence="1 2">AA1</strain>
    </source>
</reference>
<name>A0A1G5JA16_9BACT</name>
<dbReference type="AlphaFoldDB" id="A0A1G5JA16"/>
<protein>
    <submittedName>
        <fullName evidence="1">Uncharacterized protein</fullName>
    </submittedName>
</protein>